<gene>
    <name evidence="4" type="ORF">SCF082_LOCUS3422</name>
</gene>
<evidence type="ECO:0000256" key="3">
    <source>
        <dbReference type="SAM" id="Phobius"/>
    </source>
</evidence>
<dbReference type="EMBL" id="CAXAMM010001736">
    <property type="protein sequence ID" value="CAK8993223.1"/>
    <property type="molecule type" value="Genomic_DNA"/>
</dbReference>
<reference evidence="4 5" key="1">
    <citation type="submission" date="2024-02" db="EMBL/GenBank/DDBJ databases">
        <authorList>
            <person name="Chen Y."/>
            <person name="Shah S."/>
            <person name="Dougan E. K."/>
            <person name="Thang M."/>
            <person name="Chan C."/>
        </authorList>
    </citation>
    <scope>NUCLEOTIDE SEQUENCE [LARGE SCALE GENOMIC DNA]</scope>
</reference>
<evidence type="ECO:0000313" key="4">
    <source>
        <dbReference type="EMBL" id="CAK8993223.1"/>
    </source>
</evidence>
<organism evidence="4 5">
    <name type="scientific">Durusdinium trenchii</name>
    <dbReference type="NCBI Taxonomy" id="1381693"/>
    <lineage>
        <taxon>Eukaryota</taxon>
        <taxon>Sar</taxon>
        <taxon>Alveolata</taxon>
        <taxon>Dinophyceae</taxon>
        <taxon>Suessiales</taxon>
        <taxon>Symbiodiniaceae</taxon>
        <taxon>Durusdinium</taxon>
    </lineage>
</organism>
<feature type="compositionally biased region" description="Basic and acidic residues" evidence="2">
    <location>
        <begin position="138"/>
        <end position="155"/>
    </location>
</feature>
<sequence>MRPWRSLKQAVSLAQQGLPDRWPRIKMLAEDVLQFDFNNAHARWLRGLALHHGFRRPKEAQDECARAVECARLQGKEAEANQWEAEVRKTFAEQPAEGTAEAEAAANAAAVREKTAEVAAPRSSMAKGFLNRTGAKKAPAESTRETDQGPKDAEAAHAAAAATAQRREAELEARVAELTAQLAAAEISRSSEEERWAELAQEIKELPEDLPSLPSSGGSERLSAVAEKLHAGHQWAEKEQQRLVDVSTELLTLQQMTVREAREQEDSAEQRCGELKSLAQRLGELLKKAKALNSMREDEVEEDVAKLSYQVASFQMLPWDAKLQALLEDGPILWLLALMVLLGMLLTLGLVVELWFSSKCRLLCELPP</sequence>
<evidence type="ECO:0000256" key="2">
    <source>
        <dbReference type="SAM" id="MobiDB-lite"/>
    </source>
</evidence>
<feature type="region of interest" description="Disordered" evidence="2">
    <location>
        <begin position="117"/>
        <end position="166"/>
    </location>
</feature>
<proteinExistence type="predicted"/>
<comment type="caution">
    <text evidence="4">The sequence shown here is derived from an EMBL/GenBank/DDBJ whole genome shotgun (WGS) entry which is preliminary data.</text>
</comment>
<keyword evidence="5" id="KW-1185">Reference proteome</keyword>
<keyword evidence="3" id="KW-0812">Transmembrane</keyword>
<evidence type="ECO:0000256" key="1">
    <source>
        <dbReference type="SAM" id="Coils"/>
    </source>
</evidence>
<evidence type="ECO:0000313" key="5">
    <source>
        <dbReference type="Proteomes" id="UP001642464"/>
    </source>
</evidence>
<keyword evidence="1" id="KW-0175">Coiled coil</keyword>
<accession>A0ABP0HSN3</accession>
<protein>
    <submittedName>
        <fullName evidence="4">Major facilitator superfamily domain-containing protein 6-B</fullName>
    </submittedName>
</protein>
<keyword evidence="3" id="KW-0472">Membrane</keyword>
<name>A0ABP0HSN3_9DINO</name>
<feature type="coiled-coil region" evidence="1">
    <location>
        <begin position="258"/>
        <end position="295"/>
    </location>
</feature>
<keyword evidence="3" id="KW-1133">Transmembrane helix</keyword>
<dbReference type="Proteomes" id="UP001642464">
    <property type="component" value="Unassembled WGS sequence"/>
</dbReference>
<feature type="transmembrane region" description="Helical" evidence="3">
    <location>
        <begin position="332"/>
        <end position="356"/>
    </location>
</feature>